<dbReference type="EMBL" id="SOPX01000001">
    <property type="protein sequence ID" value="TFB33629.1"/>
    <property type="molecule type" value="Genomic_DNA"/>
</dbReference>
<dbReference type="SUPFAM" id="SSF55874">
    <property type="entry name" value="ATPase domain of HSP90 chaperone/DNA topoisomerase II/histidine kinase"/>
    <property type="match status" value="1"/>
</dbReference>
<dbReference type="Pfam" id="PF13589">
    <property type="entry name" value="HATPase_c_3"/>
    <property type="match status" value="1"/>
</dbReference>
<dbReference type="GO" id="GO:0140664">
    <property type="term" value="F:ATP-dependent DNA damage sensor activity"/>
    <property type="evidence" value="ECO:0007669"/>
    <property type="project" value="InterPro"/>
</dbReference>
<evidence type="ECO:0000256" key="1">
    <source>
        <dbReference type="ARBA" id="ARBA00006082"/>
    </source>
</evidence>
<dbReference type="GO" id="GO:0032300">
    <property type="term" value="C:mismatch repair complex"/>
    <property type="evidence" value="ECO:0007669"/>
    <property type="project" value="InterPro"/>
</dbReference>
<evidence type="ECO:0000313" key="4">
    <source>
        <dbReference type="Proteomes" id="UP000273898"/>
    </source>
</evidence>
<dbReference type="EMBL" id="RCCK01000011">
    <property type="protein sequence ID" value="RLJ77133.1"/>
    <property type="molecule type" value="Genomic_DNA"/>
</dbReference>
<dbReference type="PANTHER" id="PTHR10073">
    <property type="entry name" value="DNA MISMATCH REPAIR PROTEIN MLH, PMS, MUTL"/>
    <property type="match status" value="1"/>
</dbReference>
<dbReference type="OrthoDB" id="9816482at2"/>
<gene>
    <name evidence="2" type="ORF">BCL90_2203</name>
    <name evidence="3" type="ORF">E3V97_06190</name>
</gene>
<accession>A0A497Y2L6</accession>
<reference evidence="2 4" key="1">
    <citation type="submission" date="2018-10" db="EMBL/GenBank/DDBJ databases">
        <title>Genomic Encyclopedia of Archaeal and Bacterial Type Strains, Phase II (KMG-II): from individual species to whole genera.</title>
        <authorList>
            <person name="Goeker M."/>
        </authorList>
    </citation>
    <scope>NUCLEOTIDE SEQUENCE [LARGE SCALE GENOMIC DNA]</scope>
    <source>
        <strain evidence="2 4">DSM 19624</strain>
    </source>
</reference>
<comment type="similarity">
    <text evidence="1">Belongs to the DNA mismatch repair MutL/HexB family.</text>
</comment>
<dbReference type="GO" id="GO:0016301">
    <property type="term" value="F:kinase activity"/>
    <property type="evidence" value="ECO:0007669"/>
    <property type="project" value="UniProtKB-KW"/>
</dbReference>
<proteinExistence type="inferred from homology"/>
<dbReference type="Gene3D" id="3.30.565.10">
    <property type="entry name" value="Histidine kinase-like ATPase, C-terminal domain"/>
    <property type="match status" value="1"/>
</dbReference>
<comment type="caution">
    <text evidence="2">The sequence shown here is derived from an EMBL/GenBank/DDBJ whole genome shotgun (WGS) entry which is preliminary data.</text>
</comment>
<sequence>MANQQNAWPKKITVDKRIVQILSGSTYSNFPSAIRELITNSYDADASNVDISIDLENEIITVADNGKGMNESDFAFYLRIAGKSRKKENTTTKMNRKIVGQFGVGFLSVLPFCERYLIETKKKGSAEIVYATIASTEYFDESLRALDVDDIPITGGLRLDEGRINEQFTRIRLVGFSKLTRAYFNKEYSIASRRKTKLNFDPMSLLKWELEEYLPLIYHPNSDLHLQLNRYIDDQSIIPFNVYLNKQQLYRQTYADNILEIQHEPIRIGEISFKYFFMSDYHTINPSEARYLLFRNLNVGVGERTTLGLGQDGRIFGKLPHITGEVQVLDGLNDLISVSRDKFNFSPDYEAMKEFLRGKFAKLAYDLDAYRQAEKIISTGQDSSKVNTIQDLKKDNFEKEISQLEKKGFTIRTDITRPQSAPVQINQEAKEIILNPSYVSDYDKLFHFSGKEFKLKASHWDTTDSLPAIRKDGAIYKINENYSLFREKNFDTFLKMNLVLFEYVETNKINLEIYNNLINDLSKITS</sequence>
<evidence type="ECO:0000313" key="2">
    <source>
        <dbReference type="EMBL" id="RLJ77133.1"/>
    </source>
</evidence>
<dbReference type="GO" id="GO:0006298">
    <property type="term" value="P:mismatch repair"/>
    <property type="evidence" value="ECO:0007669"/>
    <property type="project" value="InterPro"/>
</dbReference>
<reference evidence="3 5" key="2">
    <citation type="submission" date="2019-03" db="EMBL/GenBank/DDBJ databases">
        <authorList>
            <person name="He R.-H."/>
        </authorList>
    </citation>
    <scope>NUCLEOTIDE SEQUENCE [LARGE SCALE GENOMIC DNA]</scope>
    <source>
        <strain evidence="3 5">DSM 19624</strain>
    </source>
</reference>
<evidence type="ECO:0000313" key="3">
    <source>
        <dbReference type="EMBL" id="TFB33629.1"/>
    </source>
</evidence>
<evidence type="ECO:0000313" key="5">
    <source>
        <dbReference type="Proteomes" id="UP000297429"/>
    </source>
</evidence>
<dbReference type="Proteomes" id="UP000297429">
    <property type="component" value="Unassembled WGS sequence"/>
</dbReference>
<organism evidence="2 4">
    <name type="scientific">Pedobacter alluvionis</name>
    <dbReference type="NCBI Taxonomy" id="475253"/>
    <lineage>
        <taxon>Bacteria</taxon>
        <taxon>Pseudomonadati</taxon>
        <taxon>Bacteroidota</taxon>
        <taxon>Sphingobacteriia</taxon>
        <taxon>Sphingobacteriales</taxon>
        <taxon>Sphingobacteriaceae</taxon>
        <taxon>Pedobacter</taxon>
    </lineage>
</organism>
<dbReference type="InterPro" id="IPR036890">
    <property type="entry name" value="HATPase_C_sf"/>
</dbReference>
<keyword evidence="2" id="KW-0418">Kinase</keyword>
<dbReference type="RefSeq" id="WP_121283917.1">
    <property type="nucleotide sequence ID" value="NZ_RCCK01000011.1"/>
</dbReference>
<dbReference type="InterPro" id="IPR038973">
    <property type="entry name" value="MutL/Mlh/Pms-like"/>
</dbReference>
<dbReference type="Proteomes" id="UP000273898">
    <property type="component" value="Unassembled WGS sequence"/>
</dbReference>
<dbReference type="PANTHER" id="PTHR10073:SF12">
    <property type="entry name" value="DNA MISMATCH REPAIR PROTEIN MLH1"/>
    <property type="match status" value="1"/>
</dbReference>
<dbReference type="AlphaFoldDB" id="A0A497Y2L6"/>
<dbReference type="GO" id="GO:0016887">
    <property type="term" value="F:ATP hydrolysis activity"/>
    <property type="evidence" value="ECO:0007669"/>
    <property type="project" value="InterPro"/>
</dbReference>
<name>A0A497Y2L6_9SPHI</name>
<keyword evidence="2" id="KW-0808">Transferase</keyword>
<protein>
    <submittedName>
        <fullName evidence="2">Histidine kinase/DNA gyrase B/HSP90-like ATPase</fullName>
    </submittedName>
</protein>
<keyword evidence="5" id="KW-1185">Reference proteome</keyword>